<keyword evidence="1" id="KW-0472">Membrane</keyword>
<keyword evidence="1" id="KW-0812">Transmembrane</keyword>
<dbReference type="OrthoDB" id="8682328at2"/>
<evidence type="ECO:0000313" key="2">
    <source>
        <dbReference type="EMBL" id="RZS81434.1"/>
    </source>
</evidence>
<gene>
    <name evidence="2" type="ORF">EV675_4057</name>
</gene>
<evidence type="ECO:0000313" key="3">
    <source>
        <dbReference type="Proteomes" id="UP000292445"/>
    </source>
</evidence>
<keyword evidence="1" id="KW-1133">Transmembrane helix</keyword>
<evidence type="ECO:0000256" key="1">
    <source>
        <dbReference type="SAM" id="Phobius"/>
    </source>
</evidence>
<dbReference type="AlphaFoldDB" id="A0A4V2F377"/>
<dbReference type="EMBL" id="SGXC01000002">
    <property type="protein sequence ID" value="RZS81434.1"/>
    <property type="molecule type" value="Genomic_DNA"/>
</dbReference>
<protein>
    <submittedName>
        <fullName evidence="2">Uncharacterized protein</fullName>
    </submittedName>
</protein>
<proteinExistence type="predicted"/>
<keyword evidence="3" id="KW-1185">Reference proteome</keyword>
<comment type="caution">
    <text evidence="2">The sequence shown here is derived from an EMBL/GenBank/DDBJ whole genome shotgun (WGS) entry which is preliminary data.</text>
</comment>
<feature type="transmembrane region" description="Helical" evidence="1">
    <location>
        <begin position="12"/>
        <end position="31"/>
    </location>
</feature>
<sequence>MRVAFGKLRARLATGIGSTIAVCAATVYGILGAAPPPAATEYTAGSQIEAGQWQVIPRRAWVSEEKKVLGVRLQEGERALVVEADLNNRTQASTRDYAKLLKLHPVGGVPAPDPEVALVREARPLPLLHPGLAERVAFVWKLPASAVLPTSLDADVIAKTYKPVDNLYGTPGWFNPRVVGRITMAVEATESVAGRAS</sequence>
<organism evidence="2 3">
    <name type="scientific">Pigmentiphaga kullae</name>
    <dbReference type="NCBI Taxonomy" id="151784"/>
    <lineage>
        <taxon>Bacteria</taxon>
        <taxon>Pseudomonadati</taxon>
        <taxon>Pseudomonadota</taxon>
        <taxon>Betaproteobacteria</taxon>
        <taxon>Burkholderiales</taxon>
        <taxon>Alcaligenaceae</taxon>
        <taxon>Pigmentiphaga</taxon>
    </lineage>
</organism>
<accession>A0A4V2F377</accession>
<dbReference type="RefSeq" id="WP_130359229.1">
    <property type="nucleotide sequence ID" value="NZ_SGXC01000002.1"/>
</dbReference>
<dbReference type="Proteomes" id="UP000292445">
    <property type="component" value="Unassembled WGS sequence"/>
</dbReference>
<name>A0A4V2F377_9BURK</name>
<reference evidence="2 3" key="1">
    <citation type="submission" date="2019-02" db="EMBL/GenBank/DDBJ databases">
        <title>Genomic Encyclopedia of Type Strains, Phase IV (KMG-IV): sequencing the most valuable type-strain genomes for metagenomic binning, comparative biology and taxonomic classification.</title>
        <authorList>
            <person name="Goeker M."/>
        </authorList>
    </citation>
    <scope>NUCLEOTIDE SEQUENCE [LARGE SCALE GENOMIC DNA]</scope>
    <source>
        <strain evidence="2 3">K24</strain>
    </source>
</reference>